<dbReference type="AlphaFoldDB" id="A0A5N5HXE6"/>
<accession>A0A5N5HXE6</accession>
<reference evidence="3" key="2">
    <citation type="submission" date="2019-10" db="EMBL/GenBank/DDBJ databases">
        <title>A de novo genome assembly of a pear dwarfing rootstock.</title>
        <authorList>
            <person name="Wang F."/>
            <person name="Wang J."/>
            <person name="Li S."/>
            <person name="Zhang Y."/>
            <person name="Fang M."/>
            <person name="Ma L."/>
            <person name="Zhao Y."/>
            <person name="Jiang S."/>
        </authorList>
    </citation>
    <scope>NUCLEOTIDE SEQUENCE [LARGE SCALE GENOMIC DNA]</scope>
</reference>
<organism evidence="2 3">
    <name type="scientific">Pyrus ussuriensis x Pyrus communis</name>
    <dbReference type="NCBI Taxonomy" id="2448454"/>
    <lineage>
        <taxon>Eukaryota</taxon>
        <taxon>Viridiplantae</taxon>
        <taxon>Streptophyta</taxon>
        <taxon>Embryophyta</taxon>
        <taxon>Tracheophyta</taxon>
        <taxon>Spermatophyta</taxon>
        <taxon>Magnoliopsida</taxon>
        <taxon>eudicotyledons</taxon>
        <taxon>Gunneridae</taxon>
        <taxon>Pentapetalae</taxon>
        <taxon>rosids</taxon>
        <taxon>fabids</taxon>
        <taxon>Rosales</taxon>
        <taxon>Rosaceae</taxon>
        <taxon>Amygdaloideae</taxon>
        <taxon>Maleae</taxon>
        <taxon>Pyrus</taxon>
    </lineage>
</organism>
<dbReference type="OrthoDB" id="531008at2759"/>
<proteinExistence type="predicted"/>
<sequence>MSITGMYIVYGKSSVSNDPSISSPPPPPPPDRVRLQHEDECEKMQDELDLQKSKSPSGTFVHLSGVEHYLSDSINALRNCYGDKQLFTPF</sequence>
<reference evidence="2 3" key="1">
    <citation type="submission" date="2019-09" db="EMBL/GenBank/DDBJ databases">
        <authorList>
            <person name="Ou C."/>
        </authorList>
    </citation>
    <scope>NUCLEOTIDE SEQUENCE [LARGE SCALE GENOMIC DNA]</scope>
    <source>
        <strain evidence="2">S2</strain>
        <tissue evidence="2">Leaf</tissue>
    </source>
</reference>
<gene>
    <name evidence="2" type="ORF">D8674_028823</name>
</gene>
<evidence type="ECO:0000313" key="2">
    <source>
        <dbReference type="EMBL" id="KAB2632576.1"/>
    </source>
</evidence>
<evidence type="ECO:0000256" key="1">
    <source>
        <dbReference type="SAM" id="MobiDB-lite"/>
    </source>
</evidence>
<protein>
    <submittedName>
        <fullName evidence="2">Sucrose phosphate phosphatase</fullName>
    </submittedName>
</protein>
<comment type="caution">
    <text evidence="2">The sequence shown here is derived from an EMBL/GenBank/DDBJ whole genome shotgun (WGS) entry which is preliminary data.</text>
</comment>
<dbReference type="EMBL" id="SMOL01000120">
    <property type="protein sequence ID" value="KAB2632576.1"/>
    <property type="molecule type" value="Genomic_DNA"/>
</dbReference>
<feature type="region of interest" description="Disordered" evidence="1">
    <location>
        <begin position="14"/>
        <end position="34"/>
    </location>
</feature>
<keyword evidence="3" id="KW-1185">Reference proteome</keyword>
<evidence type="ECO:0000313" key="3">
    <source>
        <dbReference type="Proteomes" id="UP000327157"/>
    </source>
</evidence>
<dbReference type="Proteomes" id="UP000327157">
    <property type="component" value="Chromosome 6"/>
</dbReference>
<reference evidence="2 3" key="3">
    <citation type="submission" date="2019-11" db="EMBL/GenBank/DDBJ databases">
        <title>A de novo genome assembly of a pear dwarfing rootstock.</title>
        <authorList>
            <person name="Wang F."/>
            <person name="Wang J."/>
            <person name="Li S."/>
            <person name="Zhang Y."/>
            <person name="Fang M."/>
            <person name="Ma L."/>
            <person name="Zhao Y."/>
            <person name="Jiang S."/>
        </authorList>
    </citation>
    <scope>NUCLEOTIDE SEQUENCE [LARGE SCALE GENOMIC DNA]</scope>
    <source>
        <strain evidence="2">S2</strain>
        <tissue evidence="2">Leaf</tissue>
    </source>
</reference>
<name>A0A5N5HXE6_9ROSA</name>